<evidence type="ECO:0000256" key="5">
    <source>
        <dbReference type="ARBA" id="ARBA00022737"/>
    </source>
</evidence>
<keyword evidence="5" id="KW-0677">Repeat</keyword>
<dbReference type="RefSeq" id="XP_003684048.1">
    <property type="nucleotide sequence ID" value="XM_003684000.1"/>
</dbReference>
<dbReference type="SUPFAM" id="SSF48371">
    <property type="entry name" value="ARM repeat"/>
    <property type="match status" value="1"/>
</dbReference>
<dbReference type="GO" id="GO:0000245">
    <property type="term" value="P:spliceosomal complex assembly"/>
    <property type="evidence" value="ECO:0007669"/>
    <property type="project" value="EnsemblFungi"/>
</dbReference>
<accession>G8BNY6</accession>
<dbReference type="GO" id="GO:0000974">
    <property type="term" value="C:Prp19 complex"/>
    <property type="evidence" value="ECO:0007669"/>
    <property type="project" value="EnsemblFungi"/>
</dbReference>
<dbReference type="GO" id="GO:0045292">
    <property type="term" value="P:mRNA cis splicing, via spliceosome"/>
    <property type="evidence" value="ECO:0007669"/>
    <property type="project" value="EnsemblFungi"/>
</dbReference>
<evidence type="ECO:0000256" key="3">
    <source>
        <dbReference type="ARBA" id="ARBA00022664"/>
    </source>
</evidence>
<dbReference type="OrthoDB" id="438939at2759"/>
<sequence>MDQFGQSKHQLGADYSISQKIKDDFINNEGSPNDSEDILMKNQKDRSIYAKEDGYHKKRLNISGNDDTKKNEGEQVGDKRRLSEDSTSIDKFKSAANERKRGRKVHSNVQSYEVPNESHLVLQEYKADIEIERPDLRFLKESDKVLFKDVLTTENKFNEEDKDTKLSTAEINERNLINLLLKIKNGNTSVRKVSMRTLSDKAVDFGPKLIFDKILPILLDRSLEDQERNLMIKVIDRVMYQLGDQIRPYAKNILKVISPLLIDEDKITRATGTDIISNLTNAVGFNTMILTIRPDIENEDEYIRNISSRALAIVGKAVGVSQLIPFLHAVCHSKKAWRARHTGSRVIQHLSILMGIGILPYLNELIKAMENGLKDEHINIRMATANALTSLAQQCYPYGIDSFNIVLEPLWKGIRSHKGKILASFLKCLASIIPLMDSDYASYYMREVMRIVQREFSSPDEEMKKAVLLILQKCSQIPSVTTAYLKEEIAPNFFKQFWTRRTALDKQLNKAVTFTTVKLSTKLGGAYTIEHLLKPLKDEAEPFRLMTTHAVERVVSQLGTDDLSDSQENRLIDSLLIAFQEQSNNNKIVIQCFGTVANSLNTRMKPYLAPIVSAFLNSLKNRTPFVRENAAELCKSFIPVIKNCNEVSMLNKLNVILFESLGEVYPEVLGSIIGAMHQICANVPLDILQPPIGQILPTLTPILRNNHKKVQINAIKFVGMVAEMSPESVPPKEWMRICFILLEILRSPNKAIRRSTNNTFGLIAKAIGPTDILATLLDNLKVQERQLRVCTAVAIGIIAKVCGPYTVIPVLMNEYKTPETNVQNGILKAMSFMFEYIGNDARDYIYLMLPLLEDALTDRDLVHRQTASEVIRHMALNCDVHGYEDAFIHLLNLLMPNIYETSPHVIIRILDALESLNVALGPGVFMNYVWAGLFHPAKKVRNAFWKLHNKCYIQKADSLVPYYPRKTLDIEEFDIVL</sequence>
<dbReference type="EMBL" id="HE612856">
    <property type="protein sequence ID" value="CCE61614.1"/>
    <property type="molecule type" value="Genomic_DNA"/>
</dbReference>
<dbReference type="GO" id="GO:0071014">
    <property type="term" value="C:post-mRNA release spliceosomal complex"/>
    <property type="evidence" value="ECO:0007669"/>
    <property type="project" value="EnsemblFungi"/>
</dbReference>
<feature type="compositionally biased region" description="Basic and acidic residues" evidence="8">
    <location>
        <begin position="38"/>
        <end position="55"/>
    </location>
</feature>
<comment type="similarity">
    <text evidence="2">Belongs to the SF3B1 family.</text>
</comment>
<dbReference type="InterPro" id="IPR016024">
    <property type="entry name" value="ARM-type_fold"/>
</dbReference>
<evidence type="ECO:0000256" key="8">
    <source>
        <dbReference type="SAM" id="MobiDB-lite"/>
    </source>
</evidence>
<feature type="compositionally biased region" description="Basic and acidic residues" evidence="8">
    <location>
        <begin position="66"/>
        <end position="99"/>
    </location>
</feature>
<dbReference type="AlphaFoldDB" id="G8BNY6"/>
<dbReference type="Proteomes" id="UP000005666">
    <property type="component" value="Chromosome 1"/>
</dbReference>
<dbReference type="OMA" id="LVMNYVW"/>
<protein>
    <recommendedName>
        <fullName evidence="9">Phosphatase PP2A regulatory subunit A/Splicing factor 3B subunit 1-like HEAT repeat domain-containing protein</fullName>
    </recommendedName>
</protein>
<evidence type="ECO:0000256" key="4">
    <source>
        <dbReference type="ARBA" id="ARBA00022728"/>
    </source>
</evidence>
<organism evidence="10 11">
    <name type="scientific">Tetrapisispora phaffii (strain ATCC 24235 / CBS 4417 / NBRC 1672 / NRRL Y-8282 / UCD 70-5)</name>
    <name type="common">Yeast</name>
    <name type="synonym">Fabospora phaffii</name>
    <dbReference type="NCBI Taxonomy" id="1071381"/>
    <lineage>
        <taxon>Eukaryota</taxon>
        <taxon>Fungi</taxon>
        <taxon>Dikarya</taxon>
        <taxon>Ascomycota</taxon>
        <taxon>Saccharomycotina</taxon>
        <taxon>Saccharomycetes</taxon>
        <taxon>Saccharomycetales</taxon>
        <taxon>Saccharomycetaceae</taxon>
        <taxon>Tetrapisispora</taxon>
    </lineage>
</organism>
<evidence type="ECO:0000256" key="6">
    <source>
        <dbReference type="ARBA" id="ARBA00023187"/>
    </source>
</evidence>
<proteinExistence type="inferred from homology"/>
<evidence type="ECO:0000256" key="2">
    <source>
        <dbReference type="ARBA" id="ARBA00005754"/>
    </source>
</evidence>
<keyword evidence="6" id="KW-0508">mRNA splicing</keyword>
<keyword evidence="4" id="KW-0747">Spliceosome</keyword>
<dbReference type="InterPro" id="IPR054573">
    <property type="entry name" value="PP2A/SF3B1-like_HEAT"/>
</dbReference>
<dbReference type="InterPro" id="IPR011989">
    <property type="entry name" value="ARM-like"/>
</dbReference>
<dbReference type="eggNOG" id="KOG0213">
    <property type="taxonomic scope" value="Eukaryota"/>
</dbReference>
<name>G8BNY6_TETPH</name>
<dbReference type="GO" id="GO:0140727">
    <property type="term" value="P:siRNA-mediated pericentric heterochromatin formation"/>
    <property type="evidence" value="ECO:0007669"/>
    <property type="project" value="EnsemblFungi"/>
</dbReference>
<comment type="subcellular location">
    <subcellularLocation>
        <location evidence="1">Nucleus</location>
    </subcellularLocation>
</comment>
<gene>
    <name evidence="10" type="primary">TPHA0A05400</name>
    <name evidence="10" type="ordered locus">TPHA_0A05400</name>
</gene>
<keyword evidence="7" id="KW-0539">Nucleus</keyword>
<dbReference type="GO" id="GO:0003729">
    <property type="term" value="F:mRNA binding"/>
    <property type="evidence" value="ECO:0007669"/>
    <property type="project" value="EnsemblFungi"/>
</dbReference>
<dbReference type="GeneID" id="11532601"/>
<dbReference type="GO" id="GO:0005686">
    <property type="term" value="C:U2 snRNP"/>
    <property type="evidence" value="ECO:0007669"/>
    <property type="project" value="EnsemblFungi"/>
</dbReference>
<dbReference type="HOGENOM" id="CLU_002242_0_1_1"/>
<dbReference type="GO" id="GO:0071004">
    <property type="term" value="C:U2-type prespliceosome"/>
    <property type="evidence" value="ECO:0007669"/>
    <property type="project" value="EnsemblFungi"/>
</dbReference>
<evidence type="ECO:0000256" key="7">
    <source>
        <dbReference type="ARBA" id="ARBA00023242"/>
    </source>
</evidence>
<keyword evidence="11" id="KW-1185">Reference proteome</keyword>
<dbReference type="InterPro" id="IPR038737">
    <property type="entry name" value="SF3b_su1-like"/>
</dbReference>
<feature type="domain" description="Phosphatase PP2A regulatory subunit A/Splicing factor 3B subunit 1-like HEAT repeat" evidence="9">
    <location>
        <begin position="765"/>
        <end position="837"/>
    </location>
</feature>
<dbReference type="PANTHER" id="PTHR12097">
    <property type="entry name" value="SPLICING FACTOR 3B, SUBUNIT 1-RELATED"/>
    <property type="match status" value="1"/>
</dbReference>
<reference evidence="10 11" key="1">
    <citation type="journal article" date="2011" name="Proc. Natl. Acad. Sci. U.S.A.">
        <title>Evolutionary erosion of yeast sex chromosomes by mating-type switching accidents.</title>
        <authorList>
            <person name="Gordon J.L."/>
            <person name="Armisen D."/>
            <person name="Proux-Wera E."/>
            <person name="Oheigeartaigh S.S."/>
            <person name="Byrne K.P."/>
            <person name="Wolfe K.H."/>
        </authorList>
    </citation>
    <scope>NUCLEOTIDE SEQUENCE [LARGE SCALE GENOMIC DNA]</scope>
    <source>
        <strain evidence="11">ATCC 24235 / CBS 4417 / NBRC 1672 / NRRL Y-8282 / UCD 70-5</strain>
    </source>
</reference>
<dbReference type="Pfam" id="PF22646">
    <property type="entry name" value="PPP2R1A-like_HEAT"/>
    <property type="match status" value="1"/>
</dbReference>
<evidence type="ECO:0000313" key="11">
    <source>
        <dbReference type="Proteomes" id="UP000005666"/>
    </source>
</evidence>
<keyword evidence="3" id="KW-0507">mRNA processing</keyword>
<dbReference type="KEGG" id="tpf:TPHA_0A05400"/>
<feature type="region of interest" description="Disordered" evidence="8">
    <location>
        <begin position="23"/>
        <end position="109"/>
    </location>
</feature>
<evidence type="ECO:0000259" key="9">
    <source>
        <dbReference type="Pfam" id="PF22646"/>
    </source>
</evidence>
<evidence type="ECO:0000313" key="10">
    <source>
        <dbReference type="EMBL" id="CCE61614.1"/>
    </source>
</evidence>
<evidence type="ECO:0000256" key="1">
    <source>
        <dbReference type="ARBA" id="ARBA00004123"/>
    </source>
</evidence>
<dbReference type="STRING" id="1071381.G8BNY6"/>
<dbReference type="Gene3D" id="1.25.10.10">
    <property type="entry name" value="Leucine-rich Repeat Variant"/>
    <property type="match status" value="5"/>
</dbReference>